<dbReference type="PANTHER" id="PTHR11669:SF0">
    <property type="entry name" value="PROTEIN STICHEL-LIKE 2"/>
    <property type="match status" value="1"/>
</dbReference>
<name>A0A1H7R3N7_9LACT</name>
<dbReference type="GO" id="GO:0009360">
    <property type="term" value="C:DNA polymerase III complex"/>
    <property type="evidence" value="ECO:0007669"/>
    <property type="project" value="InterPro"/>
</dbReference>
<dbReference type="InterPro" id="IPR045085">
    <property type="entry name" value="HLD_clamp_pol_III_gamma_tau"/>
</dbReference>
<evidence type="ECO:0000256" key="12">
    <source>
        <dbReference type="SAM" id="MobiDB-lite"/>
    </source>
</evidence>
<feature type="region of interest" description="Disordered" evidence="12">
    <location>
        <begin position="362"/>
        <end position="382"/>
    </location>
</feature>
<dbReference type="Gene3D" id="1.20.272.10">
    <property type="match status" value="1"/>
</dbReference>
<dbReference type="Pfam" id="PF12169">
    <property type="entry name" value="DNA_pol3_gamma3"/>
    <property type="match status" value="1"/>
</dbReference>
<dbReference type="RefSeq" id="WP_091486683.1">
    <property type="nucleotide sequence ID" value="NZ_BJUX01000031.1"/>
</dbReference>
<dbReference type="FunFam" id="3.40.50.300:FF:000014">
    <property type="entry name" value="DNA polymerase III subunit gamma/tau"/>
    <property type="match status" value="1"/>
</dbReference>
<dbReference type="CDD" id="cd18137">
    <property type="entry name" value="HLD_clamp_pol_III_gamma_tau"/>
    <property type="match status" value="1"/>
</dbReference>
<keyword evidence="4" id="KW-0548">Nucleotidyltransferase</keyword>
<evidence type="ECO:0000259" key="13">
    <source>
        <dbReference type="SMART" id="SM00382"/>
    </source>
</evidence>
<dbReference type="InterPro" id="IPR022754">
    <property type="entry name" value="DNA_pol_III_gamma-3"/>
</dbReference>
<feature type="region of interest" description="Disordered" evidence="12">
    <location>
        <begin position="399"/>
        <end position="424"/>
    </location>
</feature>
<dbReference type="EMBL" id="FOBL01000003">
    <property type="protein sequence ID" value="SEL54896.1"/>
    <property type="molecule type" value="Genomic_DNA"/>
</dbReference>
<dbReference type="Gene3D" id="1.10.8.60">
    <property type="match status" value="1"/>
</dbReference>
<keyword evidence="7" id="KW-0547">Nucleotide-binding</keyword>
<reference evidence="15 16" key="1">
    <citation type="submission" date="2016-10" db="EMBL/GenBank/DDBJ databases">
        <authorList>
            <person name="de Groot N.N."/>
        </authorList>
    </citation>
    <scope>NUCLEOTIDE SEQUENCE [LARGE SCALE GENOMIC DNA]</scope>
    <source>
        <strain evidence="15 16">DSM 19182</strain>
    </source>
</reference>
<dbReference type="AlphaFoldDB" id="A0A1H7R3N7"/>
<dbReference type="InterPro" id="IPR027417">
    <property type="entry name" value="P-loop_NTPase"/>
</dbReference>
<dbReference type="Gene3D" id="3.40.50.300">
    <property type="entry name" value="P-loop containing nucleotide triphosphate hydrolases"/>
    <property type="match status" value="1"/>
</dbReference>
<evidence type="ECO:0000313" key="17">
    <source>
        <dbReference type="Proteomes" id="UP000321425"/>
    </source>
</evidence>
<dbReference type="InterPro" id="IPR050238">
    <property type="entry name" value="DNA_Rep/Repair_Clamp_Loader"/>
</dbReference>
<evidence type="ECO:0000256" key="7">
    <source>
        <dbReference type="ARBA" id="ARBA00022741"/>
    </source>
</evidence>
<evidence type="ECO:0000313" key="15">
    <source>
        <dbReference type="EMBL" id="SEL54896.1"/>
    </source>
</evidence>
<evidence type="ECO:0000256" key="10">
    <source>
        <dbReference type="ARBA" id="ARBA00022932"/>
    </source>
</evidence>
<dbReference type="GO" id="GO:0046872">
    <property type="term" value="F:metal ion binding"/>
    <property type="evidence" value="ECO:0007669"/>
    <property type="project" value="UniProtKB-KW"/>
</dbReference>
<comment type="similarity">
    <text evidence="1">Belongs to the DnaX/STICHEL family.</text>
</comment>
<dbReference type="Proteomes" id="UP000321425">
    <property type="component" value="Unassembled WGS sequence"/>
</dbReference>
<evidence type="ECO:0000256" key="1">
    <source>
        <dbReference type="ARBA" id="ARBA00006360"/>
    </source>
</evidence>
<evidence type="ECO:0000313" key="14">
    <source>
        <dbReference type="EMBL" id="GEK90060.1"/>
    </source>
</evidence>
<feature type="compositionally biased region" description="Polar residues" evidence="12">
    <location>
        <begin position="399"/>
        <end position="408"/>
    </location>
</feature>
<keyword evidence="3" id="KW-0808">Transferase</keyword>
<evidence type="ECO:0000256" key="4">
    <source>
        <dbReference type="ARBA" id="ARBA00022695"/>
    </source>
</evidence>
<evidence type="ECO:0000256" key="11">
    <source>
        <dbReference type="ARBA" id="ARBA00049244"/>
    </source>
</evidence>
<dbReference type="InterPro" id="IPR008921">
    <property type="entry name" value="DNA_pol3_clamp-load_cplx_C"/>
</dbReference>
<dbReference type="GO" id="GO:0003887">
    <property type="term" value="F:DNA-directed DNA polymerase activity"/>
    <property type="evidence" value="ECO:0007669"/>
    <property type="project" value="UniProtKB-KW"/>
</dbReference>
<protein>
    <recommendedName>
        <fullName evidence="2">DNA-directed DNA polymerase</fullName>
        <ecNumber evidence="2">2.7.7.7</ecNumber>
    </recommendedName>
</protein>
<dbReference type="NCBIfam" id="TIGR02397">
    <property type="entry name" value="dnaX_nterm"/>
    <property type="match status" value="1"/>
</dbReference>
<feature type="region of interest" description="Disordered" evidence="12">
    <location>
        <begin position="538"/>
        <end position="560"/>
    </location>
</feature>
<dbReference type="Proteomes" id="UP000198548">
    <property type="component" value="Unassembled WGS sequence"/>
</dbReference>
<dbReference type="GO" id="GO:0005524">
    <property type="term" value="F:ATP binding"/>
    <property type="evidence" value="ECO:0007669"/>
    <property type="project" value="UniProtKB-KW"/>
</dbReference>
<dbReference type="EC" id="2.7.7.7" evidence="2"/>
<proteinExistence type="inferred from homology"/>
<dbReference type="InterPro" id="IPR012763">
    <property type="entry name" value="DNA_pol_III_sug/sutau_N"/>
</dbReference>
<dbReference type="SUPFAM" id="SSF52540">
    <property type="entry name" value="P-loop containing nucleoside triphosphate hydrolases"/>
    <property type="match status" value="1"/>
</dbReference>
<dbReference type="CDD" id="cd00009">
    <property type="entry name" value="AAA"/>
    <property type="match status" value="1"/>
</dbReference>
<gene>
    <name evidence="14" type="primary">dnaX</name>
    <name evidence="14" type="ORF">APU01nite_20990</name>
    <name evidence="15" type="ORF">SAMN04488100_10393</name>
</gene>
<evidence type="ECO:0000256" key="5">
    <source>
        <dbReference type="ARBA" id="ARBA00022705"/>
    </source>
</evidence>
<evidence type="ECO:0000256" key="2">
    <source>
        <dbReference type="ARBA" id="ARBA00012417"/>
    </source>
</evidence>
<feature type="compositionally biased region" description="Acidic residues" evidence="12">
    <location>
        <begin position="545"/>
        <end position="560"/>
    </location>
</feature>
<keyword evidence="6" id="KW-0479">Metal-binding</keyword>
<feature type="domain" description="AAA+ ATPase" evidence="13">
    <location>
        <begin position="37"/>
        <end position="179"/>
    </location>
</feature>
<dbReference type="PRINTS" id="PR00300">
    <property type="entry name" value="CLPPROTEASEA"/>
</dbReference>
<evidence type="ECO:0000256" key="8">
    <source>
        <dbReference type="ARBA" id="ARBA00022833"/>
    </source>
</evidence>
<dbReference type="Pfam" id="PF22608">
    <property type="entry name" value="DNAX_ATPase_lid"/>
    <property type="match status" value="1"/>
</dbReference>
<feature type="compositionally biased region" description="Polar residues" evidence="12">
    <location>
        <begin position="362"/>
        <end position="375"/>
    </location>
</feature>
<keyword evidence="9" id="KW-0067">ATP-binding</keyword>
<dbReference type="NCBIfam" id="NF004046">
    <property type="entry name" value="PRK05563.1"/>
    <property type="match status" value="1"/>
</dbReference>
<sequence length="581" mass="64634">MSYQALYRVWRPQRFEDVAGQEAVTRTLRNALSHGNTSHAYLFSGPRGTGKTSAAKIFAKAMNCPNAVDGEPCNECDLCQSITQGKLGDIIEIDAASNNGVDEIRDIREKANYAPTEAEYKVYIIDEVHMLSMGAFNALLKTLEEPPMNVVFILATTEPHKIPLTIISRTQRFDFRRISPQDIIKRMTYILNEKQVEFDPDALMSIAKAAEGGMRDALSILDQVISFSDGRVTLDDTLRITGSITQELMIDYLTAALNHDTEKGLGLLHQMMQEGKDANRLVEDVILFSRDILIYQKTEDDTLLKMSKVDDSFKELIAGAHPEKIYDVIRIMNQTQLEMRTSTHAEVYLEVATVRLAQATPQAATVSAPQATVQKDTSDSQEIRSLKNKLNQMQKAIEQMQKTSSDNNGAAAPKRQPTRKKSGQTAFKVNTHQVFGILEHATRGDLAKLKDVWPDLINALSTSQKAIMNTSKPVAASPNGLVVTFDYDILCERAASDTFLIDAVGDYLEKVIGHRADMATVPSAKWLEVRQAYIDQMKSGSQEGNTDEQEKEEVTQESEEMEAVVSEAVNLFGKENVTIND</sequence>
<dbReference type="OrthoDB" id="9810148at2"/>
<dbReference type="EMBL" id="BJUX01000031">
    <property type="protein sequence ID" value="GEK90060.1"/>
    <property type="molecule type" value="Genomic_DNA"/>
</dbReference>
<dbReference type="STRING" id="426703.SAMN04488100_10393"/>
<comment type="catalytic activity">
    <reaction evidence="11">
        <text>DNA(n) + a 2'-deoxyribonucleoside 5'-triphosphate = DNA(n+1) + diphosphate</text>
        <dbReference type="Rhea" id="RHEA:22508"/>
        <dbReference type="Rhea" id="RHEA-COMP:17339"/>
        <dbReference type="Rhea" id="RHEA-COMP:17340"/>
        <dbReference type="ChEBI" id="CHEBI:33019"/>
        <dbReference type="ChEBI" id="CHEBI:61560"/>
        <dbReference type="ChEBI" id="CHEBI:173112"/>
        <dbReference type="EC" id="2.7.7.7"/>
    </reaction>
</comment>
<keyword evidence="10" id="KW-0239">DNA-directed DNA polymerase</keyword>
<evidence type="ECO:0000313" key="16">
    <source>
        <dbReference type="Proteomes" id="UP000198548"/>
    </source>
</evidence>
<dbReference type="GO" id="GO:0006261">
    <property type="term" value="P:DNA-templated DNA replication"/>
    <property type="evidence" value="ECO:0007669"/>
    <property type="project" value="TreeGrafter"/>
</dbReference>
<dbReference type="InterPro" id="IPR001270">
    <property type="entry name" value="ClpA/B"/>
</dbReference>
<dbReference type="GO" id="GO:0003677">
    <property type="term" value="F:DNA binding"/>
    <property type="evidence" value="ECO:0007669"/>
    <property type="project" value="InterPro"/>
</dbReference>
<keyword evidence="8" id="KW-0862">Zinc</keyword>
<evidence type="ECO:0000256" key="3">
    <source>
        <dbReference type="ARBA" id="ARBA00022679"/>
    </source>
</evidence>
<dbReference type="PANTHER" id="PTHR11669">
    <property type="entry name" value="REPLICATION FACTOR C / DNA POLYMERASE III GAMMA-TAU SUBUNIT"/>
    <property type="match status" value="1"/>
</dbReference>
<dbReference type="InterPro" id="IPR003593">
    <property type="entry name" value="AAA+_ATPase"/>
</dbReference>
<dbReference type="SUPFAM" id="SSF48019">
    <property type="entry name" value="post-AAA+ oligomerization domain-like"/>
    <property type="match status" value="1"/>
</dbReference>
<dbReference type="FunFam" id="1.10.8.60:FF:000013">
    <property type="entry name" value="DNA polymerase III subunit gamma/tau"/>
    <property type="match status" value="1"/>
</dbReference>
<dbReference type="SMART" id="SM00382">
    <property type="entry name" value="AAA"/>
    <property type="match status" value="1"/>
</dbReference>
<organism evidence="15 16">
    <name type="scientific">Alkalibacterium putridalgicola</name>
    <dbReference type="NCBI Taxonomy" id="426703"/>
    <lineage>
        <taxon>Bacteria</taxon>
        <taxon>Bacillati</taxon>
        <taxon>Bacillota</taxon>
        <taxon>Bacilli</taxon>
        <taxon>Lactobacillales</taxon>
        <taxon>Carnobacteriaceae</taxon>
        <taxon>Alkalibacterium</taxon>
    </lineage>
</organism>
<keyword evidence="5" id="KW-0235">DNA replication</keyword>
<evidence type="ECO:0000256" key="6">
    <source>
        <dbReference type="ARBA" id="ARBA00022723"/>
    </source>
</evidence>
<evidence type="ECO:0000256" key="9">
    <source>
        <dbReference type="ARBA" id="ARBA00022840"/>
    </source>
</evidence>
<dbReference type="Pfam" id="PF13177">
    <property type="entry name" value="DNA_pol3_delta2"/>
    <property type="match status" value="1"/>
</dbReference>
<keyword evidence="17" id="KW-1185">Reference proteome</keyword>
<reference evidence="14 17" key="2">
    <citation type="submission" date="2019-07" db="EMBL/GenBank/DDBJ databases">
        <title>Whole genome shotgun sequence of Alkalibacterium putridalgicola NBRC 103243.</title>
        <authorList>
            <person name="Hosoyama A."/>
            <person name="Uohara A."/>
            <person name="Ohji S."/>
            <person name="Ichikawa N."/>
        </authorList>
    </citation>
    <scope>NUCLEOTIDE SEQUENCE [LARGE SCALE GENOMIC DNA]</scope>
    <source>
        <strain evidence="14 17">NBRC 103243</strain>
    </source>
</reference>
<accession>A0A1H7R3N7</accession>